<accession>A0A9W8YER2</accession>
<dbReference type="InterPro" id="IPR050288">
    <property type="entry name" value="Cellulose_deg_GH3"/>
</dbReference>
<dbReference type="Gene3D" id="2.60.120.260">
    <property type="entry name" value="Galactose-binding domain-like"/>
    <property type="match status" value="1"/>
</dbReference>
<protein>
    <recommendedName>
        <fullName evidence="3">beta-glucosidase</fullName>
        <ecNumber evidence="3">3.2.1.21</ecNumber>
    </recommendedName>
</protein>
<dbReference type="GO" id="GO:0008422">
    <property type="term" value="F:beta-glucosidase activity"/>
    <property type="evidence" value="ECO:0007669"/>
    <property type="project" value="UniProtKB-EC"/>
</dbReference>
<sequence length="482" mass="52929">MRRLGAHIFRVYPDLETGCTNARGDPGFLAEYYMTPTVTNEPFHTEEYPRGSFTTLMNTKVTGCQTVRFTTTYRPDVSGSHYLSFSGLGPSKLFINDQLIAEQTEPTKDAMGFLLGVQDELHMQYPFEAGKPYTMTIITQPSPTSNAELYLLDDQISTHLGLIHQSEMESDILAEATALAREADLAIVFVGNTTQWETEGQDLSTMTLPAPTTSTDTSSSSQNTLIAHVAAANPHATIVVNTTGVPIECPWLPAVPAFLQAWYAGQETGNAILDVLLGDVCPSGKLPVSWPRRYEDTGCFGHFGLDSFESRRVEYVEGVFVGYRWFDEWWGGEREVRFPFGFGLSYTAFEISDAKVEGAVERDDEGATVKVSAKVKNTGPVPGAETVQVYLAPPPPVVPSSGTPPRPQKSLVGFAKVELRPGEEKEVQVQFGRSEAAYWDEGLAAWRVTGGKYEVLVATSSHPRDCKVRLGMCVQEEFTFAA</sequence>
<evidence type="ECO:0000256" key="5">
    <source>
        <dbReference type="ARBA" id="ARBA00023277"/>
    </source>
</evidence>
<dbReference type="PROSITE" id="PS51820">
    <property type="entry name" value="PA14"/>
    <property type="match status" value="1"/>
</dbReference>
<evidence type="ECO:0000313" key="9">
    <source>
        <dbReference type="Proteomes" id="UP001140560"/>
    </source>
</evidence>
<keyword evidence="4" id="KW-0378">Hydrolase</keyword>
<comment type="catalytic activity">
    <reaction evidence="1">
        <text>Hydrolysis of terminal, non-reducing beta-D-glucosyl residues with release of beta-D-glucose.</text>
        <dbReference type="EC" id="3.2.1.21"/>
    </reaction>
</comment>
<evidence type="ECO:0000259" key="7">
    <source>
        <dbReference type="PROSITE" id="PS51820"/>
    </source>
</evidence>
<organism evidence="8 9">
    <name type="scientific">Neocucurbitaria cava</name>
    <dbReference type="NCBI Taxonomy" id="798079"/>
    <lineage>
        <taxon>Eukaryota</taxon>
        <taxon>Fungi</taxon>
        <taxon>Dikarya</taxon>
        <taxon>Ascomycota</taxon>
        <taxon>Pezizomycotina</taxon>
        <taxon>Dothideomycetes</taxon>
        <taxon>Pleosporomycetidae</taxon>
        <taxon>Pleosporales</taxon>
        <taxon>Pleosporineae</taxon>
        <taxon>Cucurbitariaceae</taxon>
        <taxon>Neocucurbitaria</taxon>
    </lineage>
</organism>
<dbReference type="Pfam" id="PF01915">
    <property type="entry name" value="Glyco_hydro_3_C"/>
    <property type="match status" value="1"/>
</dbReference>
<dbReference type="InterPro" id="IPR013783">
    <property type="entry name" value="Ig-like_fold"/>
</dbReference>
<evidence type="ECO:0000256" key="4">
    <source>
        <dbReference type="ARBA" id="ARBA00022801"/>
    </source>
</evidence>
<dbReference type="InterPro" id="IPR011658">
    <property type="entry name" value="PA14_dom"/>
</dbReference>
<dbReference type="SMART" id="SM01217">
    <property type="entry name" value="Fn3_like"/>
    <property type="match status" value="1"/>
</dbReference>
<dbReference type="SUPFAM" id="SSF52279">
    <property type="entry name" value="Beta-D-glucan exohydrolase, C-terminal domain"/>
    <property type="match status" value="1"/>
</dbReference>
<dbReference type="PANTHER" id="PTHR42715">
    <property type="entry name" value="BETA-GLUCOSIDASE"/>
    <property type="match status" value="1"/>
</dbReference>
<keyword evidence="9" id="KW-1185">Reference proteome</keyword>
<dbReference type="Gene3D" id="3.40.50.1700">
    <property type="entry name" value="Glycoside hydrolase family 3 C-terminal domain"/>
    <property type="match status" value="1"/>
</dbReference>
<dbReference type="EMBL" id="JAPEUY010000003">
    <property type="protein sequence ID" value="KAJ4375361.1"/>
    <property type="molecule type" value="Genomic_DNA"/>
</dbReference>
<dbReference type="Gene3D" id="2.60.40.10">
    <property type="entry name" value="Immunoglobulins"/>
    <property type="match status" value="1"/>
</dbReference>
<keyword evidence="6" id="KW-0326">Glycosidase</keyword>
<keyword evidence="5" id="KW-0119">Carbohydrate metabolism</keyword>
<dbReference type="PANTHER" id="PTHR42715:SF3">
    <property type="entry name" value="BETA-GLUCOSIDASE B-RELATED"/>
    <property type="match status" value="1"/>
</dbReference>
<dbReference type="Pfam" id="PF07691">
    <property type="entry name" value="PA14"/>
    <property type="match status" value="1"/>
</dbReference>
<dbReference type="Pfam" id="PF14310">
    <property type="entry name" value="Fn3-like"/>
    <property type="match status" value="1"/>
</dbReference>
<dbReference type="InterPro" id="IPR036962">
    <property type="entry name" value="Glyco_hydro_3_N_sf"/>
</dbReference>
<dbReference type="InterPro" id="IPR037524">
    <property type="entry name" value="PA14/GLEYA"/>
</dbReference>
<evidence type="ECO:0000256" key="6">
    <source>
        <dbReference type="ARBA" id="ARBA00023295"/>
    </source>
</evidence>
<name>A0A9W8YER2_9PLEO</name>
<evidence type="ECO:0000313" key="8">
    <source>
        <dbReference type="EMBL" id="KAJ4375361.1"/>
    </source>
</evidence>
<dbReference type="SUPFAM" id="SSF56988">
    <property type="entry name" value="Anthrax protective antigen"/>
    <property type="match status" value="1"/>
</dbReference>
<evidence type="ECO:0000256" key="2">
    <source>
        <dbReference type="ARBA" id="ARBA00005336"/>
    </source>
</evidence>
<reference evidence="8" key="1">
    <citation type="submission" date="2022-10" db="EMBL/GenBank/DDBJ databases">
        <title>Tapping the CABI collections for fungal endophytes: first genome assemblies for Collariella, Neodidymelliopsis, Ascochyta clinopodiicola, Didymella pomorum, Didymosphaeria variabile, Neocosmospora piperis and Neocucurbitaria cava.</title>
        <authorList>
            <person name="Hill R."/>
        </authorList>
    </citation>
    <scope>NUCLEOTIDE SEQUENCE</scope>
    <source>
        <strain evidence="8">IMI 356814</strain>
    </source>
</reference>
<dbReference type="Proteomes" id="UP001140560">
    <property type="component" value="Unassembled WGS sequence"/>
</dbReference>
<proteinExistence type="inferred from homology"/>
<dbReference type="InterPro" id="IPR002772">
    <property type="entry name" value="Glyco_hydro_3_C"/>
</dbReference>
<feature type="domain" description="PA14" evidence="7">
    <location>
        <begin position="23"/>
        <end position="177"/>
    </location>
</feature>
<dbReference type="GO" id="GO:0009251">
    <property type="term" value="P:glucan catabolic process"/>
    <property type="evidence" value="ECO:0007669"/>
    <property type="project" value="TreeGrafter"/>
</dbReference>
<comment type="caution">
    <text evidence="8">The sequence shown here is derived from an EMBL/GenBank/DDBJ whole genome shotgun (WGS) entry which is preliminary data.</text>
</comment>
<dbReference type="Gene3D" id="3.20.20.300">
    <property type="entry name" value="Glycoside hydrolase, family 3, N-terminal domain"/>
    <property type="match status" value="1"/>
</dbReference>
<dbReference type="AlphaFoldDB" id="A0A9W8YER2"/>
<evidence type="ECO:0000256" key="3">
    <source>
        <dbReference type="ARBA" id="ARBA00012744"/>
    </source>
</evidence>
<dbReference type="InterPro" id="IPR036881">
    <property type="entry name" value="Glyco_hydro_3_C_sf"/>
</dbReference>
<gene>
    <name evidence="8" type="ORF">N0V83_002447</name>
</gene>
<dbReference type="EC" id="3.2.1.21" evidence="3"/>
<comment type="similarity">
    <text evidence="2">Belongs to the glycosyl hydrolase 3 family.</text>
</comment>
<dbReference type="OrthoDB" id="47059at2759"/>
<dbReference type="InterPro" id="IPR026891">
    <property type="entry name" value="Fn3-like"/>
</dbReference>
<evidence type="ECO:0000256" key="1">
    <source>
        <dbReference type="ARBA" id="ARBA00000448"/>
    </source>
</evidence>